<gene>
    <name evidence="1" type="ORF">L6452_04454</name>
</gene>
<proteinExistence type="predicted"/>
<organism evidence="1 2">
    <name type="scientific">Arctium lappa</name>
    <name type="common">Greater burdock</name>
    <name type="synonym">Lappa major</name>
    <dbReference type="NCBI Taxonomy" id="4217"/>
    <lineage>
        <taxon>Eukaryota</taxon>
        <taxon>Viridiplantae</taxon>
        <taxon>Streptophyta</taxon>
        <taxon>Embryophyta</taxon>
        <taxon>Tracheophyta</taxon>
        <taxon>Spermatophyta</taxon>
        <taxon>Magnoliopsida</taxon>
        <taxon>eudicotyledons</taxon>
        <taxon>Gunneridae</taxon>
        <taxon>Pentapetalae</taxon>
        <taxon>asterids</taxon>
        <taxon>campanulids</taxon>
        <taxon>Asterales</taxon>
        <taxon>Asteraceae</taxon>
        <taxon>Carduoideae</taxon>
        <taxon>Cardueae</taxon>
        <taxon>Arctiinae</taxon>
        <taxon>Arctium</taxon>
    </lineage>
</organism>
<protein>
    <submittedName>
        <fullName evidence="1">Uncharacterized protein</fullName>
    </submittedName>
</protein>
<accession>A0ACB9EDN8</accession>
<dbReference type="Proteomes" id="UP001055879">
    <property type="component" value="Linkage Group LG02"/>
</dbReference>
<dbReference type="EMBL" id="CM042048">
    <property type="protein sequence ID" value="KAI3756922.1"/>
    <property type="molecule type" value="Genomic_DNA"/>
</dbReference>
<comment type="caution">
    <text evidence="1">The sequence shown here is derived from an EMBL/GenBank/DDBJ whole genome shotgun (WGS) entry which is preliminary data.</text>
</comment>
<name>A0ACB9EDN8_ARCLA</name>
<evidence type="ECO:0000313" key="2">
    <source>
        <dbReference type="Proteomes" id="UP001055879"/>
    </source>
</evidence>
<sequence>MAKIRRIENTLKFRLSMAAALFHDENPTTPPLRTLDFHPDRRATAYCFAVVIKGRNVIVNTTYSIPPPTTLRFKKLFQIHLYSSDIGKWKVCVESYSASHMHTSFQNGVNLNQAIHWTDFYTDAWCFKLDVEQLQKLALPVQVKSYRAVHRYYGECGGHLHLVERRHGESCLHG</sequence>
<reference evidence="1 2" key="2">
    <citation type="journal article" date="2022" name="Mol. Ecol. Resour.">
        <title>The genomes of chicory, endive, great burdock and yacon provide insights into Asteraceae paleo-polyploidization history and plant inulin production.</title>
        <authorList>
            <person name="Fan W."/>
            <person name="Wang S."/>
            <person name="Wang H."/>
            <person name="Wang A."/>
            <person name="Jiang F."/>
            <person name="Liu H."/>
            <person name="Zhao H."/>
            <person name="Xu D."/>
            <person name="Zhang Y."/>
        </authorList>
    </citation>
    <scope>NUCLEOTIDE SEQUENCE [LARGE SCALE GENOMIC DNA]</scope>
    <source>
        <strain evidence="2">cv. Niubang</strain>
    </source>
</reference>
<reference evidence="2" key="1">
    <citation type="journal article" date="2022" name="Mol. Ecol. Resour.">
        <title>The genomes of chicory, endive, great burdock and yacon provide insights into Asteraceae palaeo-polyploidization history and plant inulin production.</title>
        <authorList>
            <person name="Fan W."/>
            <person name="Wang S."/>
            <person name="Wang H."/>
            <person name="Wang A."/>
            <person name="Jiang F."/>
            <person name="Liu H."/>
            <person name="Zhao H."/>
            <person name="Xu D."/>
            <person name="Zhang Y."/>
        </authorList>
    </citation>
    <scope>NUCLEOTIDE SEQUENCE [LARGE SCALE GENOMIC DNA]</scope>
    <source>
        <strain evidence="2">cv. Niubang</strain>
    </source>
</reference>
<evidence type="ECO:0000313" key="1">
    <source>
        <dbReference type="EMBL" id="KAI3756922.1"/>
    </source>
</evidence>
<keyword evidence="2" id="KW-1185">Reference proteome</keyword>